<name>A0ABP7G868_9ACTN</name>
<dbReference type="Proteomes" id="UP001500908">
    <property type="component" value="Unassembled WGS sequence"/>
</dbReference>
<organism evidence="2 3">
    <name type="scientific">Salinactinospora qingdaonensis</name>
    <dbReference type="NCBI Taxonomy" id="702744"/>
    <lineage>
        <taxon>Bacteria</taxon>
        <taxon>Bacillati</taxon>
        <taxon>Actinomycetota</taxon>
        <taxon>Actinomycetes</taxon>
        <taxon>Streptosporangiales</taxon>
        <taxon>Nocardiopsidaceae</taxon>
        <taxon>Salinactinospora</taxon>
    </lineage>
</organism>
<comment type="caution">
    <text evidence="2">The sequence shown here is derived from an EMBL/GenBank/DDBJ whole genome shotgun (WGS) entry which is preliminary data.</text>
</comment>
<sequence length="284" mass="29624">MAQWTIDQPATRTLDGIVALRVRIVGGHLNILPTDDPVTFDISEISGEPLLVTQEAGILTITYDDLTRSGLLERLRPSQLSKYRGVGRRSAMIDLRVPRECPLELTTVSAPVVIAGGSAKTRVRSASGDVTLDDINGEIDVNTVSGDIAGRDLSGSLHCNTVSGQVAVAGGRVSDFSARSGSGRLLADVDLTAAARVRLASVSGDVALRVPAETAATVELRSAMGRVDSAFGLDRRDLRGRSTMSGNIGDGIDPATVTTTSVSGGVSLLRRQPDAPAAIPRGTT</sequence>
<accession>A0ABP7G868</accession>
<dbReference type="RefSeq" id="WP_344974827.1">
    <property type="nucleotide sequence ID" value="NZ_BAABDD010000026.1"/>
</dbReference>
<keyword evidence="3" id="KW-1185">Reference proteome</keyword>
<dbReference type="EMBL" id="BAABDD010000026">
    <property type="protein sequence ID" value="GAA3758283.1"/>
    <property type="molecule type" value="Genomic_DNA"/>
</dbReference>
<evidence type="ECO:0000313" key="2">
    <source>
        <dbReference type="EMBL" id="GAA3758283.1"/>
    </source>
</evidence>
<gene>
    <name evidence="2" type="ORF">GCM10022402_40520</name>
</gene>
<evidence type="ECO:0000259" key="1">
    <source>
        <dbReference type="Pfam" id="PF13349"/>
    </source>
</evidence>
<protein>
    <recommendedName>
        <fullName evidence="1">DUF4097 domain-containing protein</fullName>
    </recommendedName>
</protein>
<dbReference type="InterPro" id="IPR025164">
    <property type="entry name" value="Toastrack_DUF4097"/>
</dbReference>
<proteinExistence type="predicted"/>
<dbReference type="Pfam" id="PF13349">
    <property type="entry name" value="DUF4097"/>
    <property type="match status" value="1"/>
</dbReference>
<evidence type="ECO:0000313" key="3">
    <source>
        <dbReference type="Proteomes" id="UP001500908"/>
    </source>
</evidence>
<feature type="domain" description="DUF4097" evidence="1">
    <location>
        <begin position="103"/>
        <end position="168"/>
    </location>
</feature>
<reference evidence="3" key="1">
    <citation type="journal article" date="2019" name="Int. J. Syst. Evol. Microbiol.">
        <title>The Global Catalogue of Microorganisms (GCM) 10K type strain sequencing project: providing services to taxonomists for standard genome sequencing and annotation.</title>
        <authorList>
            <consortium name="The Broad Institute Genomics Platform"/>
            <consortium name="The Broad Institute Genome Sequencing Center for Infectious Disease"/>
            <person name="Wu L."/>
            <person name="Ma J."/>
        </authorList>
    </citation>
    <scope>NUCLEOTIDE SEQUENCE [LARGE SCALE GENOMIC DNA]</scope>
    <source>
        <strain evidence="3">JCM 17137</strain>
    </source>
</reference>